<organism evidence="1 2">
    <name type="scientific">Salinivirga cyanobacteriivorans</name>
    <dbReference type="NCBI Taxonomy" id="1307839"/>
    <lineage>
        <taxon>Bacteria</taxon>
        <taxon>Pseudomonadati</taxon>
        <taxon>Bacteroidota</taxon>
        <taxon>Bacteroidia</taxon>
        <taxon>Bacteroidales</taxon>
        <taxon>Salinivirgaceae</taxon>
        <taxon>Salinivirga</taxon>
    </lineage>
</organism>
<dbReference type="STRING" id="1307839.L21SP5_03763"/>
<dbReference type="OrthoDB" id="981942at2"/>
<dbReference type="EMBL" id="CP013118">
    <property type="protein sequence ID" value="ALO17358.1"/>
    <property type="molecule type" value="Genomic_DNA"/>
</dbReference>
<evidence type="ECO:0000313" key="1">
    <source>
        <dbReference type="EMBL" id="ALO17358.1"/>
    </source>
</evidence>
<dbReference type="AlphaFoldDB" id="A0A0S2I531"/>
<protein>
    <submittedName>
        <fullName evidence="1">Uncharacterized protein</fullName>
    </submittedName>
</protein>
<gene>
    <name evidence="1" type="ORF">L21SP5_03763</name>
</gene>
<accession>A0A0S2I531</accession>
<proteinExistence type="predicted"/>
<dbReference type="Proteomes" id="UP000064893">
    <property type="component" value="Chromosome"/>
</dbReference>
<evidence type="ECO:0000313" key="2">
    <source>
        <dbReference type="Proteomes" id="UP000064893"/>
    </source>
</evidence>
<dbReference type="RefSeq" id="WP_057954639.1">
    <property type="nucleotide sequence ID" value="NZ_CP013118.1"/>
</dbReference>
<reference evidence="1 2" key="1">
    <citation type="submission" date="2015-11" db="EMBL/GenBank/DDBJ databases">
        <title>Description and complete genome sequence of a novel strain predominating in hypersaline microbial mats and representing a new family of the Bacteriodetes phylum.</title>
        <authorList>
            <person name="Spring S."/>
            <person name="Bunk B."/>
            <person name="Sproer C."/>
            <person name="Klenk H.-P."/>
        </authorList>
    </citation>
    <scope>NUCLEOTIDE SEQUENCE [LARGE SCALE GENOMIC DNA]</scope>
    <source>
        <strain evidence="1 2">L21-Spi-D4</strain>
    </source>
</reference>
<name>A0A0S2I531_9BACT</name>
<dbReference type="KEGG" id="blq:L21SP5_03763"/>
<keyword evidence="2" id="KW-1185">Reference proteome</keyword>
<sequence length="296" mass="34134">MASVHQVNHPGKEFPISFERRKQHADDYFFFNNSYSRGLRKWNRKPNPHYRKFMVHKGKYVSKADATIEIEALLNFWGEFEGPSEFTLVQHNPNEKYWNNPTAIHKPLFIDEERGDQNTDPYIFGERFLYAICKKTELDNLSPGDIMLFGSEFGAKPDVHFYLDTLMVIKDEISVVGSEFDALYRELTLDRLKDEQTGQSLTNSVHTGVTFADRKEAVGCFSFVPVREAGNYPLGFGRPVLKNELITKYLRKPGAYTGYKSTALKDKNELKTLWQLIATEVLKQGFYLGTGFEEVK</sequence>